<dbReference type="GO" id="GO:0051537">
    <property type="term" value="F:2 iron, 2 sulfur cluster binding"/>
    <property type="evidence" value="ECO:0007669"/>
    <property type="project" value="InterPro"/>
</dbReference>
<dbReference type="GO" id="GO:0003824">
    <property type="term" value="F:catalytic activity"/>
    <property type="evidence" value="ECO:0007669"/>
    <property type="project" value="UniProtKB-ARBA"/>
</dbReference>
<comment type="caution">
    <text evidence="3">The sequence shown here is derived from an EMBL/GenBank/DDBJ whole genome shotgun (WGS) entry which is preliminary data.</text>
</comment>
<protein>
    <submittedName>
        <fullName evidence="3">Iron reductase</fullName>
    </submittedName>
</protein>
<feature type="domain" description="Ferric siderophore reductase C-terminal" evidence="2">
    <location>
        <begin position="220"/>
        <end position="239"/>
    </location>
</feature>
<dbReference type="Pfam" id="PF11575">
    <property type="entry name" value="FhuF_C"/>
    <property type="match status" value="1"/>
</dbReference>
<name>A0A085VFJ8_PSESX</name>
<dbReference type="InterPro" id="IPR024726">
    <property type="entry name" value="FhuF_C"/>
</dbReference>
<organism evidence="3 4">
    <name type="scientific">Pseudomonas syringae</name>
    <dbReference type="NCBI Taxonomy" id="317"/>
    <lineage>
        <taxon>Bacteria</taxon>
        <taxon>Pseudomonadati</taxon>
        <taxon>Pseudomonadota</taxon>
        <taxon>Gammaproteobacteria</taxon>
        <taxon>Pseudomonadales</taxon>
        <taxon>Pseudomonadaceae</taxon>
        <taxon>Pseudomonas</taxon>
    </lineage>
</organism>
<gene>
    <name evidence="3" type="ORF">IV01_17065</name>
</gene>
<dbReference type="RefSeq" id="WP_080290351.1">
    <property type="nucleotide sequence ID" value="NZ_JPQU01000046.1"/>
</dbReference>
<sequence length="244" mass="26926">MTDTERLAGRTQSRASALLRSVDQRLFSGAFTPFGQTLLAAEDPQPVRPLLEVLRPESLDALLLNIYGPALMPAQRAVLVSQWSKYYFMQLIPPVVVASLVFDRHWSLALDRVSLALDARGLPSGVKLSDCERGSLGELLDDNLRPFIAALSAYGHVPGSVLWGNAGDYLESCLVRLNAVTDVSLEAGYGLLRNRTLSDGRRNPLFKAIDYVGEPARRKRLTCCLSYQVEWVGRCEHCPVQVAI</sequence>
<evidence type="ECO:0000313" key="3">
    <source>
        <dbReference type="EMBL" id="KFE54211.1"/>
    </source>
</evidence>
<feature type="domain" description="Aerobactin siderophore biosynthesis IucA/IucC-like C-terminal" evidence="1">
    <location>
        <begin position="81"/>
        <end position="205"/>
    </location>
</feature>
<dbReference type="OrthoDB" id="8993954at2"/>
<evidence type="ECO:0000313" key="4">
    <source>
        <dbReference type="Proteomes" id="UP000028631"/>
    </source>
</evidence>
<accession>A0A085VFJ8</accession>
<dbReference type="Proteomes" id="UP000028631">
    <property type="component" value="Unassembled WGS sequence"/>
</dbReference>
<dbReference type="Pfam" id="PF06276">
    <property type="entry name" value="FhuF"/>
    <property type="match status" value="1"/>
</dbReference>
<dbReference type="NCBIfam" id="TIGR03951">
    <property type="entry name" value="Fe_III_red_FhuF"/>
    <property type="match status" value="1"/>
</dbReference>
<dbReference type="PATRIC" id="fig|317.175.peg.3554"/>
<reference evidence="3 4" key="1">
    <citation type="submission" date="2014-07" db="EMBL/GenBank/DDBJ databases">
        <title>Draft Genome Sequences of Environmental Pseudomonas syringae strains.</title>
        <authorList>
            <person name="Baltrus D.A."/>
            <person name="Berge O."/>
            <person name="Morris C."/>
        </authorList>
    </citation>
    <scope>NUCLEOTIDE SEQUENCE [LARGE SCALE GENOMIC DNA]</scope>
    <source>
        <strain evidence="3 4">GAW0119</strain>
    </source>
</reference>
<evidence type="ECO:0000259" key="1">
    <source>
        <dbReference type="Pfam" id="PF06276"/>
    </source>
</evidence>
<dbReference type="InterPro" id="IPR022770">
    <property type="entry name" value="IucA/IucC-like_C"/>
</dbReference>
<dbReference type="EMBL" id="JPQU01000046">
    <property type="protein sequence ID" value="KFE54211.1"/>
    <property type="molecule type" value="Genomic_DNA"/>
</dbReference>
<evidence type="ECO:0000259" key="2">
    <source>
        <dbReference type="Pfam" id="PF11575"/>
    </source>
</evidence>
<proteinExistence type="predicted"/>
<dbReference type="InterPro" id="IPR008090">
    <property type="entry name" value="Fe_iron_reduct"/>
</dbReference>
<keyword evidence="4" id="KW-1185">Reference proteome</keyword>
<dbReference type="AlphaFoldDB" id="A0A085VFJ8"/>